<dbReference type="AlphaFoldDB" id="A0A956LXS3"/>
<dbReference type="InterPro" id="IPR000795">
    <property type="entry name" value="T_Tr_GTP-bd_dom"/>
</dbReference>
<dbReference type="GO" id="GO:0003924">
    <property type="term" value="F:GTPase activity"/>
    <property type="evidence" value="ECO:0007669"/>
    <property type="project" value="InterPro"/>
</dbReference>
<keyword evidence="4" id="KW-0648">Protein biosynthesis</keyword>
<evidence type="ECO:0000256" key="1">
    <source>
        <dbReference type="ARBA" id="ARBA00022741"/>
    </source>
</evidence>
<dbReference type="InterPro" id="IPR009022">
    <property type="entry name" value="EFG_III"/>
</dbReference>
<sequence>MKAFQPADIRNIVVVGHGGSGKTTLCESMLFSVGAVARQGRVADGTSTLAHTAEETKRKATVYLSLAQFEANKKKVNLLDAPGYADFIGETLCGLRAGDCALLVVNGQNGVEPDTERMAEILDDEEKPRIVAINMMDKEQAEFDSVMVELNELLNNRAVPLFYPIGAGPDFKGVVNVLEGKGYEFADKELKEIPVPADAAAAAEEAQGKLVELAAESDDTLLEKYLETLELSPEEIVQGLRTGIVKGTLYPVVPVSAEHGLGTVALLSLITDFAPSPLDVPGPKNTDGDRVEISATGHPLAMVFKVTSELMAQKFSFIRSFSGLIEGSADLYNSNESTSERLGQLYNFLGKERSDLEKLVCGDIAAAAKLKSTDLGDTLCMKADGIVLAPIAMPPTNHDIAYTAKNKNDDEKVGTAFAKMREEDPSFHLEVHPDLHQTVLHCMGDQHLDVILERLKRKFNLEVDTAKPKVPFRETIRSSSDVAYRHKKQTGGAGQFADVSMKFEPAARGTGFEFSNEITGGVIPSRFIPAVEKGLHEAMTGGVLAGYPVVDVRARLYFGGYHDVDSSEMAFKIASIQCFKKGMTEASPILLEPVMLVEVRVPDEYMGDVMGDISSRRGKISGMDADGRFQVIRTKVPLAELNRYATSLRS</sequence>
<evidence type="ECO:0000256" key="2">
    <source>
        <dbReference type="ARBA" id="ARBA00023134"/>
    </source>
</evidence>
<protein>
    <submittedName>
        <fullName evidence="4">Elongation factor G</fullName>
    </submittedName>
</protein>
<dbReference type="InterPro" id="IPR035647">
    <property type="entry name" value="EFG_III/V"/>
</dbReference>
<dbReference type="SMART" id="SM00889">
    <property type="entry name" value="EFG_IV"/>
    <property type="match status" value="1"/>
</dbReference>
<dbReference type="InterPro" id="IPR035649">
    <property type="entry name" value="EFG_V"/>
</dbReference>
<dbReference type="Pfam" id="PF00009">
    <property type="entry name" value="GTP_EFTU"/>
    <property type="match status" value="1"/>
</dbReference>
<dbReference type="CDD" id="cd04170">
    <property type="entry name" value="EF-G_bact"/>
    <property type="match status" value="1"/>
</dbReference>
<dbReference type="EMBL" id="JAGQHR010000145">
    <property type="protein sequence ID" value="MCA9727321.1"/>
    <property type="molecule type" value="Genomic_DNA"/>
</dbReference>
<gene>
    <name evidence="4" type="ORF">KC729_06530</name>
</gene>
<dbReference type="PROSITE" id="PS51722">
    <property type="entry name" value="G_TR_2"/>
    <property type="match status" value="1"/>
</dbReference>
<organism evidence="4 5">
    <name type="scientific">Eiseniibacteriota bacterium</name>
    <dbReference type="NCBI Taxonomy" id="2212470"/>
    <lineage>
        <taxon>Bacteria</taxon>
        <taxon>Candidatus Eiseniibacteriota</taxon>
    </lineage>
</organism>
<dbReference type="GO" id="GO:0005525">
    <property type="term" value="F:GTP binding"/>
    <property type="evidence" value="ECO:0007669"/>
    <property type="project" value="UniProtKB-KW"/>
</dbReference>
<keyword evidence="1" id="KW-0547">Nucleotide-binding</keyword>
<evidence type="ECO:0000313" key="5">
    <source>
        <dbReference type="Proteomes" id="UP000697710"/>
    </source>
</evidence>
<proteinExistence type="predicted"/>
<dbReference type="InterPro" id="IPR020568">
    <property type="entry name" value="Ribosomal_Su5_D2-typ_SF"/>
</dbReference>
<dbReference type="GO" id="GO:0003746">
    <property type="term" value="F:translation elongation factor activity"/>
    <property type="evidence" value="ECO:0007669"/>
    <property type="project" value="UniProtKB-KW"/>
</dbReference>
<accession>A0A956LXS3</accession>
<dbReference type="PANTHER" id="PTHR43261:SF6">
    <property type="entry name" value="ELONGATION FACTOR G-LIKE PROTEIN"/>
    <property type="match status" value="1"/>
</dbReference>
<dbReference type="InterPro" id="IPR041095">
    <property type="entry name" value="EFG_II"/>
</dbReference>
<dbReference type="InterPro" id="IPR027417">
    <property type="entry name" value="P-loop_NTPase"/>
</dbReference>
<dbReference type="Pfam" id="PF22042">
    <property type="entry name" value="EF-G_D2"/>
    <property type="match status" value="1"/>
</dbReference>
<dbReference type="SUPFAM" id="SSF54980">
    <property type="entry name" value="EF-G C-terminal domain-like"/>
    <property type="match status" value="2"/>
</dbReference>
<dbReference type="InterPro" id="IPR005225">
    <property type="entry name" value="Small_GTP-bd"/>
</dbReference>
<dbReference type="FunFam" id="3.30.230.10:FF:000003">
    <property type="entry name" value="Elongation factor G"/>
    <property type="match status" value="1"/>
</dbReference>
<evidence type="ECO:0000313" key="4">
    <source>
        <dbReference type="EMBL" id="MCA9727321.1"/>
    </source>
</evidence>
<dbReference type="Gene3D" id="3.30.230.10">
    <property type="match status" value="1"/>
</dbReference>
<dbReference type="Gene3D" id="3.30.70.870">
    <property type="entry name" value="Elongation Factor G (Translational Gtpase), domain 3"/>
    <property type="match status" value="1"/>
</dbReference>
<dbReference type="SUPFAM" id="SSF54211">
    <property type="entry name" value="Ribosomal protein S5 domain 2-like"/>
    <property type="match status" value="1"/>
</dbReference>
<reference evidence="4" key="2">
    <citation type="journal article" date="2021" name="Microbiome">
        <title>Successional dynamics and alternative stable states in a saline activated sludge microbial community over 9 years.</title>
        <authorList>
            <person name="Wang Y."/>
            <person name="Ye J."/>
            <person name="Ju F."/>
            <person name="Liu L."/>
            <person name="Boyd J.A."/>
            <person name="Deng Y."/>
            <person name="Parks D.H."/>
            <person name="Jiang X."/>
            <person name="Yin X."/>
            <person name="Woodcroft B.J."/>
            <person name="Tyson G.W."/>
            <person name="Hugenholtz P."/>
            <person name="Polz M.F."/>
            <person name="Zhang T."/>
        </authorList>
    </citation>
    <scope>NUCLEOTIDE SEQUENCE</scope>
    <source>
        <strain evidence="4">HKST-UBA01</strain>
    </source>
</reference>
<dbReference type="Pfam" id="PF03764">
    <property type="entry name" value="EFG_IV"/>
    <property type="match status" value="1"/>
</dbReference>
<dbReference type="SUPFAM" id="SSF52540">
    <property type="entry name" value="P-loop containing nucleoside triphosphate hydrolases"/>
    <property type="match status" value="1"/>
</dbReference>
<keyword evidence="2" id="KW-0342">GTP-binding</keyword>
<keyword evidence="4" id="KW-0251">Elongation factor</keyword>
<dbReference type="SMART" id="SM00838">
    <property type="entry name" value="EFG_C"/>
    <property type="match status" value="1"/>
</dbReference>
<dbReference type="GO" id="GO:0032790">
    <property type="term" value="P:ribosome disassembly"/>
    <property type="evidence" value="ECO:0007669"/>
    <property type="project" value="TreeGrafter"/>
</dbReference>
<dbReference type="PANTHER" id="PTHR43261">
    <property type="entry name" value="TRANSLATION ELONGATION FACTOR G-RELATED"/>
    <property type="match status" value="1"/>
</dbReference>
<comment type="caution">
    <text evidence="4">The sequence shown here is derived from an EMBL/GenBank/DDBJ whole genome shotgun (WGS) entry which is preliminary data.</text>
</comment>
<dbReference type="FunFam" id="3.30.70.240:FF:000001">
    <property type="entry name" value="Elongation factor G"/>
    <property type="match status" value="1"/>
</dbReference>
<dbReference type="PRINTS" id="PR00315">
    <property type="entry name" value="ELONGATNFCT"/>
</dbReference>
<dbReference type="CDD" id="cd01434">
    <property type="entry name" value="EFG_mtEFG1_IV"/>
    <property type="match status" value="1"/>
</dbReference>
<dbReference type="Proteomes" id="UP000697710">
    <property type="component" value="Unassembled WGS sequence"/>
</dbReference>
<dbReference type="CDD" id="cd03713">
    <property type="entry name" value="EFG_mtEFG_C"/>
    <property type="match status" value="1"/>
</dbReference>
<dbReference type="InterPro" id="IPR000640">
    <property type="entry name" value="EFG_V-like"/>
</dbReference>
<dbReference type="InterPro" id="IPR009000">
    <property type="entry name" value="Transl_B-barrel_sf"/>
</dbReference>
<feature type="domain" description="Tr-type G" evidence="3">
    <location>
        <begin position="7"/>
        <end position="278"/>
    </location>
</feature>
<reference evidence="4" key="1">
    <citation type="submission" date="2020-04" db="EMBL/GenBank/DDBJ databases">
        <authorList>
            <person name="Zhang T."/>
        </authorList>
    </citation>
    <scope>NUCLEOTIDE SEQUENCE</scope>
    <source>
        <strain evidence="4">HKST-UBA01</strain>
    </source>
</reference>
<dbReference type="NCBIfam" id="NF009381">
    <property type="entry name" value="PRK12740.1-5"/>
    <property type="match status" value="1"/>
</dbReference>
<dbReference type="Gene3D" id="2.40.30.10">
    <property type="entry name" value="Translation factors"/>
    <property type="match status" value="1"/>
</dbReference>
<dbReference type="SUPFAM" id="SSF50447">
    <property type="entry name" value="Translation proteins"/>
    <property type="match status" value="1"/>
</dbReference>
<dbReference type="InterPro" id="IPR053905">
    <property type="entry name" value="EF-G-like_DII"/>
</dbReference>
<dbReference type="InterPro" id="IPR005517">
    <property type="entry name" value="Transl_elong_EFG/EF2_IV"/>
</dbReference>
<dbReference type="InterPro" id="IPR014721">
    <property type="entry name" value="Ribsml_uS5_D2-typ_fold_subgr"/>
</dbReference>
<evidence type="ECO:0000259" key="3">
    <source>
        <dbReference type="PROSITE" id="PS51722"/>
    </source>
</evidence>
<feature type="non-terminal residue" evidence="4">
    <location>
        <position position="650"/>
    </location>
</feature>
<dbReference type="Gene3D" id="3.40.50.300">
    <property type="entry name" value="P-loop containing nucleotide triphosphate hydrolases"/>
    <property type="match status" value="1"/>
</dbReference>
<dbReference type="InterPro" id="IPR047872">
    <property type="entry name" value="EFG_IV"/>
</dbReference>
<dbReference type="Pfam" id="PF00679">
    <property type="entry name" value="EFG_C"/>
    <property type="match status" value="1"/>
</dbReference>
<dbReference type="NCBIfam" id="TIGR00231">
    <property type="entry name" value="small_GTP"/>
    <property type="match status" value="1"/>
</dbReference>
<dbReference type="CDD" id="cd16262">
    <property type="entry name" value="EFG_III"/>
    <property type="match status" value="1"/>
</dbReference>
<name>A0A956LXS3_UNCEI</name>
<dbReference type="Gene3D" id="3.30.70.240">
    <property type="match status" value="1"/>
</dbReference>
<dbReference type="Pfam" id="PF14492">
    <property type="entry name" value="EFG_III"/>
    <property type="match status" value="1"/>
</dbReference>